<proteinExistence type="predicted"/>
<comment type="caution">
    <text evidence="2">The sequence shown here is derived from an EMBL/GenBank/DDBJ whole genome shotgun (WGS) entry which is preliminary data.</text>
</comment>
<evidence type="ECO:0000313" key="2">
    <source>
        <dbReference type="EMBL" id="KAF7821782.1"/>
    </source>
</evidence>
<feature type="compositionally biased region" description="Basic and acidic residues" evidence="1">
    <location>
        <begin position="25"/>
        <end position="39"/>
    </location>
</feature>
<feature type="region of interest" description="Disordered" evidence="1">
    <location>
        <begin position="1"/>
        <end position="52"/>
    </location>
</feature>
<protein>
    <submittedName>
        <fullName evidence="2">Uncharacterized protein</fullName>
    </submittedName>
</protein>
<reference evidence="2" key="1">
    <citation type="submission" date="2020-09" db="EMBL/GenBank/DDBJ databases">
        <title>Genome-Enabled Discovery of Anthraquinone Biosynthesis in Senna tora.</title>
        <authorList>
            <person name="Kang S.-H."/>
            <person name="Pandey R.P."/>
            <person name="Lee C.-M."/>
            <person name="Sim J.-S."/>
            <person name="Jeong J.-T."/>
            <person name="Choi B.-S."/>
            <person name="Jung M."/>
            <person name="Ginzburg D."/>
            <person name="Zhao K."/>
            <person name="Won S.Y."/>
            <person name="Oh T.-J."/>
            <person name="Yu Y."/>
            <person name="Kim N.-H."/>
            <person name="Lee O.R."/>
            <person name="Lee T.-H."/>
            <person name="Bashyal P."/>
            <person name="Kim T.-S."/>
            <person name="Lee W.-H."/>
            <person name="Kawkins C."/>
            <person name="Kim C.-K."/>
            <person name="Kim J.S."/>
            <person name="Ahn B.O."/>
            <person name="Rhee S.Y."/>
            <person name="Sohng J.K."/>
        </authorList>
    </citation>
    <scope>NUCLEOTIDE SEQUENCE</scope>
    <source>
        <tissue evidence="2">Leaf</tissue>
    </source>
</reference>
<gene>
    <name evidence="2" type="ORF">G2W53_027237</name>
</gene>
<organism evidence="2 3">
    <name type="scientific">Senna tora</name>
    <dbReference type="NCBI Taxonomy" id="362788"/>
    <lineage>
        <taxon>Eukaryota</taxon>
        <taxon>Viridiplantae</taxon>
        <taxon>Streptophyta</taxon>
        <taxon>Embryophyta</taxon>
        <taxon>Tracheophyta</taxon>
        <taxon>Spermatophyta</taxon>
        <taxon>Magnoliopsida</taxon>
        <taxon>eudicotyledons</taxon>
        <taxon>Gunneridae</taxon>
        <taxon>Pentapetalae</taxon>
        <taxon>rosids</taxon>
        <taxon>fabids</taxon>
        <taxon>Fabales</taxon>
        <taxon>Fabaceae</taxon>
        <taxon>Caesalpinioideae</taxon>
        <taxon>Cassia clade</taxon>
        <taxon>Senna</taxon>
    </lineage>
</organism>
<name>A0A834WGD4_9FABA</name>
<dbReference type="AlphaFoldDB" id="A0A834WGD4"/>
<accession>A0A834WGD4</accession>
<feature type="compositionally biased region" description="Basic and acidic residues" evidence="1">
    <location>
        <begin position="1"/>
        <end position="11"/>
    </location>
</feature>
<evidence type="ECO:0000313" key="3">
    <source>
        <dbReference type="Proteomes" id="UP000634136"/>
    </source>
</evidence>
<dbReference type="EMBL" id="JAAIUW010000008">
    <property type="protein sequence ID" value="KAF7821782.1"/>
    <property type="molecule type" value="Genomic_DNA"/>
</dbReference>
<sequence length="106" mass="11796">MRAWAKIEKDTQQSNYFKRKQTGYTKDHDNKGNMKDWGNKPKTGQTAGSNFPMCGKNHGDKPCLVGQVGLVILTSDSRTGCGRIHSMILTCAHNRELPGVSFQNAR</sequence>
<evidence type="ECO:0000256" key="1">
    <source>
        <dbReference type="SAM" id="MobiDB-lite"/>
    </source>
</evidence>
<dbReference type="Proteomes" id="UP000634136">
    <property type="component" value="Unassembled WGS sequence"/>
</dbReference>
<keyword evidence="3" id="KW-1185">Reference proteome</keyword>